<dbReference type="Gene3D" id="3.10.129.110">
    <property type="entry name" value="Polyketide synthase dehydratase"/>
    <property type="match status" value="1"/>
</dbReference>
<dbReference type="GO" id="GO:0044550">
    <property type="term" value="P:secondary metabolite biosynthetic process"/>
    <property type="evidence" value="ECO:0007669"/>
    <property type="project" value="TreeGrafter"/>
</dbReference>
<dbReference type="Pfam" id="PF02801">
    <property type="entry name" value="Ketoacyl-synt_C"/>
    <property type="match status" value="1"/>
</dbReference>
<dbReference type="Gene3D" id="1.10.1200.10">
    <property type="entry name" value="ACP-like"/>
    <property type="match status" value="1"/>
</dbReference>
<dbReference type="SMART" id="SM00825">
    <property type="entry name" value="PKS_KS"/>
    <property type="match status" value="1"/>
</dbReference>
<dbReference type="InterPro" id="IPR049900">
    <property type="entry name" value="PKS_mFAS_DH"/>
</dbReference>
<evidence type="ECO:0000259" key="10">
    <source>
        <dbReference type="PROSITE" id="PS52004"/>
    </source>
</evidence>
<name>A0AAN6W1J3_9PEZI</name>
<reference evidence="12" key="2">
    <citation type="submission" date="2023-05" db="EMBL/GenBank/DDBJ databases">
        <authorList>
            <consortium name="Lawrence Berkeley National Laboratory"/>
            <person name="Steindorff A."/>
            <person name="Hensen N."/>
            <person name="Bonometti L."/>
            <person name="Westerberg I."/>
            <person name="Brannstrom I.O."/>
            <person name="Guillou S."/>
            <person name="Cros-Aarteil S."/>
            <person name="Calhoun S."/>
            <person name="Haridas S."/>
            <person name="Kuo A."/>
            <person name="Mondo S."/>
            <person name="Pangilinan J."/>
            <person name="Riley R."/>
            <person name="Labutti K."/>
            <person name="Andreopoulos B."/>
            <person name="Lipzen A."/>
            <person name="Chen C."/>
            <person name="Yanf M."/>
            <person name="Daum C."/>
            <person name="Ng V."/>
            <person name="Clum A."/>
            <person name="Ohm R."/>
            <person name="Martin F."/>
            <person name="Silar P."/>
            <person name="Natvig D."/>
            <person name="Lalanne C."/>
            <person name="Gautier V."/>
            <person name="Ament-Velasquez S.L."/>
            <person name="Kruys A."/>
            <person name="Hutchinson M.I."/>
            <person name="Powell A.J."/>
            <person name="Barry K."/>
            <person name="Miller A.N."/>
            <person name="Grigoriev I.V."/>
            <person name="Debuchy R."/>
            <person name="Gladieux P."/>
            <person name="Thoren M.H."/>
            <person name="Johannesson H."/>
        </authorList>
    </citation>
    <scope>NUCLEOTIDE SEQUENCE</scope>
    <source>
        <strain evidence="12">CBS 892.96</strain>
    </source>
</reference>
<dbReference type="PROSITE" id="PS52004">
    <property type="entry name" value="KS3_2"/>
    <property type="match status" value="1"/>
</dbReference>
<evidence type="ECO:0000256" key="6">
    <source>
        <dbReference type="ARBA" id="ARBA00023268"/>
    </source>
</evidence>
<dbReference type="Gene3D" id="3.30.70.3290">
    <property type="match status" value="1"/>
</dbReference>
<evidence type="ECO:0000256" key="7">
    <source>
        <dbReference type="PROSITE-ProRule" id="PRU01363"/>
    </source>
</evidence>
<dbReference type="SUPFAM" id="SSF55048">
    <property type="entry name" value="Probable ACP-binding domain of malonyl-CoA ACP transacylase"/>
    <property type="match status" value="1"/>
</dbReference>
<dbReference type="SMART" id="SM00823">
    <property type="entry name" value="PKS_PP"/>
    <property type="match status" value="1"/>
</dbReference>
<evidence type="ECO:0000313" key="12">
    <source>
        <dbReference type="EMBL" id="KAK4172022.1"/>
    </source>
</evidence>
<dbReference type="GO" id="GO:0004315">
    <property type="term" value="F:3-oxoacyl-[acyl-carrier-protein] synthase activity"/>
    <property type="evidence" value="ECO:0007669"/>
    <property type="project" value="InterPro"/>
</dbReference>
<dbReference type="InterPro" id="IPR001375">
    <property type="entry name" value="Peptidase_S9_cat"/>
</dbReference>
<dbReference type="SUPFAM" id="SSF47336">
    <property type="entry name" value="ACP-like"/>
    <property type="match status" value="1"/>
</dbReference>
<accession>A0AAN6W1J3</accession>
<dbReference type="SUPFAM" id="SSF53474">
    <property type="entry name" value="alpha/beta-Hydrolases"/>
    <property type="match status" value="1"/>
</dbReference>
<keyword evidence="2" id="KW-0596">Phosphopantetheine</keyword>
<dbReference type="Proteomes" id="UP001302321">
    <property type="component" value="Unassembled WGS sequence"/>
</dbReference>
<dbReference type="Pfam" id="PF20434">
    <property type="entry name" value="BD-FAE"/>
    <property type="match status" value="1"/>
</dbReference>
<dbReference type="Pfam" id="PF00698">
    <property type="entry name" value="Acyl_transf_1"/>
    <property type="match status" value="1"/>
</dbReference>
<feature type="active site" description="Proton donor; for dehydratase activity" evidence="7">
    <location>
        <position position="1187"/>
    </location>
</feature>
<dbReference type="InterPro" id="IPR042104">
    <property type="entry name" value="PKS_dehydratase_sf"/>
</dbReference>
<dbReference type="SUPFAM" id="SSF52151">
    <property type="entry name" value="FabD/lysophospholipase-like"/>
    <property type="match status" value="1"/>
</dbReference>
<keyword evidence="6" id="KW-0511">Multifunctional enzyme</keyword>
<gene>
    <name evidence="12" type="ORF">QBC36DRAFT_197978</name>
</gene>
<dbReference type="PANTHER" id="PTHR43775">
    <property type="entry name" value="FATTY ACID SYNTHASE"/>
    <property type="match status" value="1"/>
</dbReference>
<dbReference type="Pfam" id="PF00326">
    <property type="entry name" value="Peptidase_S9"/>
    <property type="match status" value="1"/>
</dbReference>
<dbReference type="InterPro" id="IPR016035">
    <property type="entry name" value="Acyl_Trfase/lysoPLipase"/>
</dbReference>
<evidence type="ECO:0000256" key="2">
    <source>
        <dbReference type="ARBA" id="ARBA00022450"/>
    </source>
</evidence>
<dbReference type="GO" id="GO:0008236">
    <property type="term" value="F:serine-type peptidase activity"/>
    <property type="evidence" value="ECO:0007669"/>
    <property type="project" value="InterPro"/>
</dbReference>
<dbReference type="CDD" id="cd00833">
    <property type="entry name" value="PKS"/>
    <property type="match status" value="1"/>
</dbReference>
<evidence type="ECO:0000256" key="5">
    <source>
        <dbReference type="ARBA" id="ARBA00022679"/>
    </source>
</evidence>
<feature type="region of interest" description="Disordered" evidence="8">
    <location>
        <begin position="1407"/>
        <end position="1449"/>
    </location>
</feature>
<evidence type="ECO:0000256" key="8">
    <source>
        <dbReference type="SAM" id="MobiDB-lite"/>
    </source>
</evidence>
<dbReference type="Gene3D" id="3.40.50.1820">
    <property type="entry name" value="alpha/beta hydrolase"/>
    <property type="match status" value="1"/>
</dbReference>
<dbReference type="SUPFAM" id="SSF53901">
    <property type="entry name" value="Thiolase-like"/>
    <property type="match status" value="1"/>
</dbReference>
<dbReference type="InterPro" id="IPR009081">
    <property type="entry name" value="PP-bd_ACP"/>
</dbReference>
<dbReference type="GO" id="GO:0004312">
    <property type="term" value="F:fatty acid synthase activity"/>
    <property type="evidence" value="ECO:0007669"/>
    <property type="project" value="TreeGrafter"/>
</dbReference>
<dbReference type="InterPro" id="IPR029058">
    <property type="entry name" value="AB_hydrolase_fold"/>
</dbReference>
<dbReference type="InterPro" id="IPR001227">
    <property type="entry name" value="Ac_transferase_dom_sf"/>
</dbReference>
<dbReference type="InterPro" id="IPR020841">
    <property type="entry name" value="PKS_Beta-ketoAc_synthase_dom"/>
</dbReference>
<evidence type="ECO:0000259" key="9">
    <source>
        <dbReference type="PROSITE" id="PS50075"/>
    </source>
</evidence>
<dbReference type="SMART" id="SM00827">
    <property type="entry name" value="PKS_AT"/>
    <property type="match status" value="1"/>
</dbReference>
<feature type="domain" description="PKS/mFAS DH" evidence="11">
    <location>
        <begin position="963"/>
        <end position="1279"/>
    </location>
</feature>
<feature type="region of interest" description="C-terminal hotdog fold" evidence="7">
    <location>
        <begin position="1120"/>
        <end position="1279"/>
    </location>
</feature>
<dbReference type="GO" id="GO:0006508">
    <property type="term" value="P:proteolysis"/>
    <property type="evidence" value="ECO:0007669"/>
    <property type="project" value="InterPro"/>
</dbReference>
<keyword evidence="13" id="KW-1185">Reference proteome</keyword>
<dbReference type="Pfam" id="PF21089">
    <property type="entry name" value="PKS_DH_N"/>
    <property type="match status" value="1"/>
</dbReference>
<dbReference type="InterPro" id="IPR014043">
    <property type="entry name" value="Acyl_transferase_dom"/>
</dbReference>
<evidence type="ECO:0000256" key="4">
    <source>
        <dbReference type="ARBA" id="ARBA00022603"/>
    </source>
</evidence>
<dbReference type="Pfam" id="PF00550">
    <property type="entry name" value="PP-binding"/>
    <property type="match status" value="1"/>
</dbReference>
<keyword evidence="3" id="KW-0597">Phosphoprotein</keyword>
<dbReference type="PROSITE" id="PS50075">
    <property type="entry name" value="CARRIER"/>
    <property type="match status" value="1"/>
</dbReference>
<dbReference type="GO" id="GO:0032259">
    <property type="term" value="P:methylation"/>
    <property type="evidence" value="ECO:0007669"/>
    <property type="project" value="UniProtKB-KW"/>
</dbReference>
<dbReference type="InterPro" id="IPR016036">
    <property type="entry name" value="Malonyl_transacylase_ACP-bd"/>
</dbReference>
<dbReference type="PANTHER" id="PTHR43775:SF21">
    <property type="entry name" value="NON-REDUCING POLYKETIDE SYNTHASE AUSA-RELATED"/>
    <property type="match status" value="1"/>
</dbReference>
<dbReference type="Gene3D" id="3.40.366.10">
    <property type="entry name" value="Malonyl-Coenzyme A Acyl Carrier Protein, domain 2"/>
    <property type="match status" value="1"/>
</dbReference>
<feature type="region of interest" description="N-terminal hotdog fold" evidence="7">
    <location>
        <begin position="963"/>
        <end position="1102"/>
    </location>
</feature>
<dbReference type="InterPro" id="IPR018201">
    <property type="entry name" value="Ketoacyl_synth_AS"/>
</dbReference>
<dbReference type="InterPro" id="IPR049492">
    <property type="entry name" value="BD-FAE-like_dom"/>
</dbReference>
<dbReference type="InterPro" id="IPR049552">
    <property type="entry name" value="PKS_DH_N"/>
</dbReference>
<feature type="domain" description="Ketosynthase family 3 (KS3)" evidence="10">
    <location>
        <begin position="49"/>
        <end position="475"/>
    </location>
</feature>
<evidence type="ECO:0000313" key="13">
    <source>
        <dbReference type="Proteomes" id="UP001302321"/>
    </source>
</evidence>
<dbReference type="GO" id="GO:0008168">
    <property type="term" value="F:methyltransferase activity"/>
    <property type="evidence" value="ECO:0007669"/>
    <property type="project" value="UniProtKB-KW"/>
</dbReference>
<feature type="active site" description="Proton acceptor; for dehydratase activity" evidence="7">
    <location>
        <position position="996"/>
    </location>
</feature>
<comment type="caution">
    <text evidence="12">The sequence shown here is derived from an EMBL/GenBank/DDBJ whole genome shotgun (WGS) entry which is preliminary data.</text>
</comment>
<dbReference type="InterPro" id="IPR014030">
    <property type="entry name" value="Ketoacyl_synth_N"/>
</dbReference>
<keyword evidence="4" id="KW-0489">Methyltransferase</keyword>
<evidence type="ECO:0008006" key="14">
    <source>
        <dbReference type="Google" id="ProtNLM"/>
    </source>
</evidence>
<evidence type="ECO:0000259" key="11">
    <source>
        <dbReference type="PROSITE" id="PS52019"/>
    </source>
</evidence>
<dbReference type="InterPro" id="IPR016039">
    <property type="entry name" value="Thiolase-like"/>
</dbReference>
<dbReference type="Gene3D" id="3.40.47.10">
    <property type="match status" value="1"/>
</dbReference>
<reference evidence="12" key="1">
    <citation type="journal article" date="2023" name="Mol. Phylogenet. Evol.">
        <title>Genome-scale phylogeny and comparative genomics of the fungal order Sordariales.</title>
        <authorList>
            <person name="Hensen N."/>
            <person name="Bonometti L."/>
            <person name="Westerberg I."/>
            <person name="Brannstrom I.O."/>
            <person name="Guillou S."/>
            <person name="Cros-Aarteil S."/>
            <person name="Calhoun S."/>
            <person name="Haridas S."/>
            <person name="Kuo A."/>
            <person name="Mondo S."/>
            <person name="Pangilinan J."/>
            <person name="Riley R."/>
            <person name="LaButti K."/>
            <person name="Andreopoulos B."/>
            <person name="Lipzen A."/>
            <person name="Chen C."/>
            <person name="Yan M."/>
            <person name="Daum C."/>
            <person name="Ng V."/>
            <person name="Clum A."/>
            <person name="Steindorff A."/>
            <person name="Ohm R.A."/>
            <person name="Martin F."/>
            <person name="Silar P."/>
            <person name="Natvig D.O."/>
            <person name="Lalanne C."/>
            <person name="Gautier V."/>
            <person name="Ament-Velasquez S.L."/>
            <person name="Kruys A."/>
            <person name="Hutchinson M.I."/>
            <person name="Powell A.J."/>
            <person name="Barry K."/>
            <person name="Miller A.N."/>
            <person name="Grigoriev I.V."/>
            <person name="Debuchy R."/>
            <person name="Gladieux P."/>
            <person name="Hiltunen Thoren M."/>
            <person name="Johannesson H."/>
        </authorList>
    </citation>
    <scope>NUCLEOTIDE SEQUENCE</scope>
    <source>
        <strain evidence="12">CBS 892.96</strain>
    </source>
</reference>
<dbReference type="EMBL" id="MU866474">
    <property type="protein sequence ID" value="KAK4172022.1"/>
    <property type="molecule type" value="Genomic_DNA"/>
</dbReference>
<dbReference type="PROSITE" id="PS52019">
    <property type="entry name" value="PKS_MFAS_DH"/>
    <property type="match status" value="1"/>
</dbReference>
<protein>
    <recommendedName>
        <fullName evidence="14">Polyketide synthase</fullName>
    </recommendedName>
</protein>
<comment type="pathway">
    <text evidence="1">Secondary metabolite biosynthesis.</text>
</comment>
<feature type="non-terminal residue" evidence="12">
    <location>
        <position position="1"/>
    </location>
</feature>
<dbReference type="Pfam" id="PF00109">
    <property type="entry name" value="ketoacyl-synt"/>
    <property type="match status" value="1"/>
</dbReference>
<dbReference type="InterPro" id="IPR036736">
    <property type="entry name" value="ACP-like_sf"/>
</dbReference>
<dbReference type="GO" id="GO:0031177">
    <property type="term" value="F:phosphopantetheine binding"/>
    <property type="evidence" value="ECO:0007669"/>
    <property type="project" value="InterPro"/>
</dbReference>
<dbReference type="Pfam" id="PF22621">
    <property type="entry name" value="CurL-like_PKS_C"/>
    <property type="match status" value="1"/>
</dbReference>
<dbReference type="InterPro" id="IPR014031">
    <property type="entry name" value="Ketoacyl_synth_C"/>
</dbReference>
<feature type="domain" description="Carrier" evidence="9">
    <location>
        <begin position="1330"/>
        <end position="1406"/>
    </location>
</feature>
<dbReference type="InterPro" id="IPR050091">
    <property type="entry name" value="PKS_NRPS_Biosynth_Enz"/>
</dbReference>
<sequence>SLAPFQKRGLEMSKTSVESIVSVGPEVPPEMSIHMKTAPPCSTVDNFPPDAIAIVGAACRLPGASSLDELWECISQGKSRLQKVPKHRVDIKGSHRASQDATWASQREFYGNFIDDITGFDHAFFGISPREAAYMDPQQRLLLECAFEAMDSSGYMRYHQRERGDPIGCFIGASYTEYLENTSSYSSSAFTATGTIRAFLSGRISYHFGWTGPSEVIDTACSASLVAVHRACQAITAGECEAALAGGVNIITGVNNYFDLGKANFLSPTGQCKPFDASADGYCRADGVGLVVLKPLRKAVLEGDHILGVIPATATNQGGIGASGITVPDGLAQKALYSRLLQKAEMGPDGVSYVEAHGTGTKVGDPVEMESVRTVFGGLQRSSPLYLGSVKGNLGHCETAAGIASLLKTLAMFRHRGIPPLGGFQCLNPNIAPLERDNIIIPTTLVPWYNDGSPRTACINSYGASGSNSAVLCSEWVVPEEQECSPSATEELPIMLSAASPESLLRYTERLAAFVGKSVSGPAPRISLRDLSYTLSQRRQHHKFRWATTVSTLEALLEELRGAKNKAFDEPKYPVEANKKVVLVFSGQSRTNINISPELLSGHHSRFAHHIRRCNEILGNLGCADIIPALTQSEPIADHTILQCGTVAVQYASAQSWIEAGIKPDAVIGHSLGELTALAVSGALSLEDVLKIVFTRAELIKTEWGGEPGTMMAVHADIATVQSLIESVGKTHCPAHDVGLEIACYNSPTSHVIVGAEEAIEVVEAVLRNDPNYREIQHQRLDVTHGFHSRFTEPLLENLARLGDGIRFNMPFIPLETSIREGEVVLDSQSSVSRYLFDHTRKPVFFSDAVRRIEKRHGGCVWLEAGIGSPIASMTRRAVANPERHSFQSVTYPAATTAELWRGGISVTYWGFIESAGSKACGKNIWLPPYSFDRHRHWLEHVDRGVGERSKAGMPTEMERVKHKKLVVYRGLHGPMAHRFQLDTTTERYTRIVRGHAVRGKPLCPASMYMESALMAIEHLSGFLSIRESNIVFENIVFYRPLGCSDRGGLGVDLVLEQRSNSTEAGKYQAWHFAVQSTHTHSEGHIRVCNSSSLHAADRGSSDCVGTKADAMAALKKDPTTERLKTATAYTLFSRVVGYSDVLRGISSIIFGEKNEALAQVQVPREGLGLGHGGSTVMDVFDAVAFDAFIQVLGLLINCGPNSPLGPVSEDAFVASSLEKMVFTGIEFGKLDRWSVYAECAAMESNSVVGQIYVYSGQGDLVCFATGIKFVRIQLAKLERMLEAVNGIQTVADSNGNADFLLDTKATETLGVFGFSTERSGINYMGDVEENRDSIVRSIISAYTGVPVEEMNPDENLRNMGLDSLAAMELADELQAKFGIKIPSDDVLLGTVGTLIGKCCPIDTAESNARSSKEHPSSAAPTDEDSAATSFSTPPLATPPDSETYKPTDQSFVHGSIINQWTRPISPATPDTTRFRIETVIYKNINSTTVIPADIYLPDQTTHRRFHSPMPIALLIHGGGHLTLSRRAIRLAQVKFLLANGVLPVSIDYRLCPQINVLDGAVADVRDACVWIQAELPNIMKARGIEADGGRYVVVGWSSGGTLAMSTAWSLKPLLGNDDQLVGPRGILGFYCPVDYAGEPVTMGSGYAPRSMLLKTIRERLPRHDVTSHAPQKNDSTNLGWLRPGDARSELVLALIKEPHGAALLFNDYDGLLPENNDSDELPERDAARAAEFSPLAHVRKGDYSTPTCVVFGDRDEIAPFDKAVEFVRELKGRGVESGILVVEGEGHIFDLGLAPGVDGWEGGVVPGYEFLLRCLES</sequence>
<proteinExistence type="predicted"/>
<dbReference type="GO" id="GO:0006633">
    <property type="term" value="P:fatty acid biosynthetic process"/>
    <property type="evidence" value="ECO:0007669"/>
    <property type="project" value="InterPro"/>
</dbReference>
<keyword evidence="5" id="KW-0808">Transferase</keyword>
<dbReference type="PROSITE" id="PS00606">
    <property type="entry name" value="KS3_1"/>
    <property type="match status" value="1"/>
</dbReference>
<organism evidence="12 13">
    <name type="scientific">Triangularia setosa</name>
    <dbReference type="NCBI Taxonomy" id="2587417"/>
    <lineage>
        <taxon>Eukaryota</taxon>
        <taxon>Fungi</taxon>
        <taxon>Dikarya</taxon>
        <taxon>Ascomycota</taxon>
        <taxon>Pezizomycotina</taxon>
        <taxon>Sordariomycetes</taxon>
        <taxon>Sordariomycetidae</taxon>
        <taxon>Sordariales</taxon>
        <taxon>Podosporaceae</taxon>
        <taxon>Triangularia</taxon>
    </lineage>
</organism>
<evidence type="ECO:0000256" key="3">
    <source>
        <dbReference type="ARBA" id="ARBA00022553"/>
    </source>
</evidence>
<dbReference type="InterPro" id="IPR020806">
    <property type="entry name" value="PKS_PP-bd"/>
</dbReference>
<evidence type="ECO:0000256" key="1">
    <source>
        <dbReference type="ARBA" id="ARBA00005179"/>
    </source>
</evidence>